<evidence type="ECO:0000313" key="1">
    <source>
        <dbReference type="EMBL" id="QHT80885.1"/>
    </source>
</evidence>
<name>A0A6C0HL58_9ZZZZ</name>
<dbReference type="AlphaFoldDB" id="A0A6C0HL58"/>
<dbReference type="InterPro" id="IPR027417">
    <property type="entry name" value="P-loop_NTPase"/>
</dbReference>
<protein>
    <recommendedName>
        <fullName evidence="2">Zeta toxin domain-containing protein</fullName>
    </recommendedName>
</protein>
<dbReference type="Gene3D" id="3.40.50.300">
    <property type="entry name" value="P-loop containing nucleotide triphosphate hydrolases"/>
    <property type="match status" value="1"/>
</dbReference>
<dbReference type="EMBL" id="MN739975">
    <property type="protein sequence ID" value="QHT80885.1"/>
    <property type="molecule type" value="Genomic_DNA"/>
</dbReference>
<proteinExistence type="predicted"/>
<sequence>MIVSLYSHGLSPADMKPSNGARPQMIIIGGAPGVGKTTQARRFLMERGENYDTFYHVSFDAILESHAVYRERTGAAYRALMENRAPGPLTDEELGILSGVSASMQSSRELYGRTIRSLRKEALEYGVEQGWNIVYDTTFCTNVLERDILPLLHSYDITVLHVVAPEEQIKRQLEARHVQMIQEGWIRAMPIKKTREFMEECQRMFHSICQYVKINGLHICCEERVNDPL</sequence>
<organism evidence="1">
    <name type="scientific">viral metagenome</name>
    <dbReference type="NCBI Taxonomy" id="1070528"/>
    <lineage>
        <taxon>unclassified sequences</taxon>
        <taxon>metagenomes</taxon>
        <taxon>organismal metagenomes</taxon>
    </lineage>
</organism>
<accession>A0A6C0HL58</accession>
<dbReference type="Pfam" id="PF13671">
    <property type="entry name" value="AAA_33"/>
    <property type="match status" value="1"/>
</dbReference>
<dbReference type="SUPFAM" id="SSF52540">
    <property type="entry name" value="P-loop containing nucleoside triphosphate hydrolases"/>
    <property type="match status" value="1"/>
</dbReference>
<reference evidence="1" key="1">
    <citation type="journal article" date="2020" name="Nature">
        <title>Giant virus diversity and host interactions through global metagenomics.</title>
        <authorList>
            <person name="Schulz F."/>
            <person name="Roux S."/>
            <person name="Paez-Espino D."/>
            <person name="Jungbluth S."/>
            <person name="Walsh D.A."/>
            <person name="Denef V.J."/>
            <person name="McMahon K.D."/>
            <person name="Konstantinidis K.T."/>
            <person name="Eloe-Fadrosh E.A."/>
            <person name="Kyrpides N.C."/>
            <person name="Woyke T."/>
        </authorList>
    </citation>
    <scope>NUCLEOTIDE SEQUENCE</scope>
    <source>
        <strain evidence="1">GVMAG-M-3300023184-121</strain>
    </source>
</reference>
<evidence type="ECO:0008006" key="2">
    <source>
        <dbReference type="Google" id="ProtNLM"/>
    </source>
</evidence>